<keyword evidence="4 8" id="KW-1003">Cell membrane</keyword>
<name>A0A944CI70_9BACI</name>
<evidence type="ECO:0000256" key="6">
    <source>
        <dbReference type="ARBA" id="ARBA00022989"/>
    </source>
</evidence>
<feature type="transmembrane region" description="Helical" evidence="8">
    <location>
        <begin position="255"/>
        <end position="272"/>
    </location>
</feature>
<comment type="subcellular location">
    <subcellularLocation>
        <location evidence="1 8">Cell membrane</location>
        <topology evidence="1 8">Multi-pass membrane protein</topology>
    </subcellularLocation>
</comment>
<evidence type="ECO:0000256" key="8">
    <source>
        <dbReference type="RuleBase" id="RU365092"/>
    </source>
</evidence>
<feature type="transmembrane region" description="Helical" evidence="8">
    <location>
        <begin position="555"/>
        <end position="575"/>
    </location>
</feature>
<keyword evidence="6 8" id="KW-1133">Transmembrane helix</keyword>
<evidence type="ECO:0000256" key="5">
    <source>
        <dbReference type="ARBA" id="ARBA00022692"/>
    </source>
</evidence>
<dbReference type="PANTHER" id="PTHR30003">
    <property type="entry name" value="L-LACTATE PERMEASE"/>
    <property type="match status" value="1"/>
</dbReference>
<feature type="transmembrane region" description="Helical" evidence="8">
    <location>
        <begin position="6"/>
        <end position="24"/>
    </location>
</feature>
<dbReference type="GO" id="GO:0015295">
    <property type="term" value="F:solute:proton symporter activity"/>
    <property type="evidence" value="ECO:0007669"/>
    <property type="project" value="TreeGrafter"/>
</dbReference>
<dbReference type="InterPro" id="IPR003804">
    <property type="entry name" value="Lactate_perm"/>
</dbReference>
<feature type="transmembrane region" description="Helical" evidence="8">
    <location>
        <begin position="36"/>
        <end position="56"/>
    </location>
</feature>
<evidence type="ECO:0000256" key="4">
    <source>
        <dbReference type="ARBA" id="ARBA00022475"/>
    </source>
</evidence>
<proteinExistence type="inferred from homology"/>
<evidence type="ECO:0000313" key="9">
    <source>
        <dbReference type="EMBL" id="MBS8263149.1"/>
    </source>
</evidence>
<evidence type="ECO:0000313" key="10">
    <source>
        <dbReference type="Proteomes" id="UP000761411"/>
    </source>
</evidence>
<feature type="transmembrane region" description="Helical" evidence="8">
    <location>
        <begin position="62"/>
        <end position="82"/>
    </location>
</feature>
<gene>
    <name evidence="9" type="ORF">DYI25_01710</name>
</gene>
<feature type="transmembrane region" description="Helical" evidence="8">
    <location>
        <begin position="402"/>
        <end position="427"/>
    </location>
</feature>
<keyword evidence="10" id="KW-1185">Reference proteome</keyword>
<feature type="transmembrane region" description="Helical" evidence="8">
    <location>
        <begin position="530"/>
        <end position="549"/>
    </location>
</feature>
<protein>
    <recommendedName>
        <fullName evidence="8">L-lactate permease</fullName>
    </recommendedName>
</protein>
<organism evidence="9 10">
    <name type="scientific">Mesobacillus boroniphilus</name>
    <dbReference type="NCBI Taxonomy" id="308892"/>
    <lineage>
        <taxon>Bacteria</taxon>
        <taxon>Bacillati</taxon>
        <taxon>Bacillota</taxon>
        <taxon>Bacilli</taxon>
        <taxon>Bacillales</taxon>
        <taxon>Bacillaceae</taxon>
        <taxon>Mesobacillus</taxon>
    </lineage>
</organism>
<dbReference type="EMBL" id="QTKX01000001">
    <property type="protein sequence ID" value="MBS8263149.1"/>
    <property type="molecule type" value="Genomic_DNA"/>
</dbReference>
<evidence type="ECO:0000256" key="1">
    <source>
        <dbReference type="ARBA" id="ARBA00004651"/>
    </source>
</evidence>
<keyword evidence="5 8" id="KW-0812">Transmembrane</keyword>
<dbReference type="NCBIfam" id="TIGR00795">
    <property type="entry name" value="lctP"/>
    <property type="match status" value="1"/>
</dbReference>
<dbReference type="Proteomes" id="UP000761411">
    <property type="component" value="Unassembled WGS sequence"/>
</dbReference>
<feature type="transmembrane region" description="Helical" evidence="8">
    <location>
        <begin position="322"/>
        <end position="343"/>
    </location>
</feature>
<dbReference type="RefSeq" id="WP_213366289.1">
    <property type="nucleotide sequence ID" value="NZ_QTKX01000001.1"/>
</dbReference>
<evidence type="ECO:0000256" key="7">
    <source>
        <dbReference type="ARBA" id="ARBA00023136"/>
    </source>
</evidence>
<dbReference type="GO" id="GO:0005886">
    <property type="term" value="C:plasma membrane"/>
    <property type="evidence" value="ECO:0007669"/>
    <property type="project" value="UniProtKB-SubCell"/>
</dbReference>
<dbReference type="PANTHER" id="PTHR30003:SF0">
    <property type="entry name" value="GLYCOLATE PERMEASE GLCA-RELATED"/>
    <property type="match status" value="1"/>
</dbReference>
<feature type="transmembrane region" description="Helical" evidence="8">
    <location>
        <begin position="158"/>
        <end position="175"/>
    </location>
</feature>
<comment type="function">
    <text evidence="8">Uptake of L-lactate across the membrane. Can also transport D-lactate and glycolate.</text>
</comment>
<feature type="transmembrane region" description="Helical" evidence="8">
    <location>
        <begin position="229"/>
        <end position="249"/>
    </location>
</feature>
<sequence>MSTGMLAFLSLLPILAVGIFLVGLRWPASKAMPISYLVAIGLALFVWKVPGANVAAASVHGLIVAGTLLYIIFGAILLLNTLQESGGIKTIRQGFTDISADRRIQVIIVAWLFGSFIEGSAGFGTPAAVAVPLLVGLGFPAMAAVVAGMVIQSTPVSFGAVGTPMLVGVFSGLSADTGITNDFLGLVDVIAVKVALLHMIAGTLVPLFVVALMTRYFGKNKSFSEGIKVWKFALFASFAMTIPYIIVANILGPEFPSMIGGLVGLVIVIFAAKKGFLMPPKEEVWDFEEKSKWNPEWIGNLEIKDITHKSGSMSMLRAWTPYVLVGVLLILTRLNSLPFSGWFKAWTVSLENIFGSGISSSFQPLYLPGTIFIMVSLITYFLHGMNASAYKRAWALSGKTMIAASTALIFTVPMVQVFLNTGGGAAGFDKMPIELANGVAALAGDNWPLFSTFIGGMGAFIAGSNTVSNMMFSLFQYNVGSNIGVDPTWIVALQAVGGAAGNMICVHNVVAASAVVGLVGKEGAVIRKTLFPFTYYALLTGSVGYSIVWYSQKGIFNIGSYIAVAIAVAAVYIIATNNRRSGLLIPETPPVVKQ</sequence>
<accession>A0A944CI70</accession>
<comment type="caution">
    <text evidence="9">The sequence shown here is derived from an EMBL/GenBank/DDBJ whole genome shotgun (WGS) entry which is preliminary data.</text>
</comment>
<feature type="transmembrane region" description="Helical" evidence="8">
    <location>
        <begin position="103"/>
        <end position="123"/>
    </location>
</feature>
<evidence type="ECO:0000256" key="3">
    <source>
        <dbReference type="ARBA" id="ARBA00022448"/>
    </source>
</evidence>
<feature type="transmembrane region" description="Helical" evidence="8">
    <location>
        <begin position="129"/>
        <end position="151"/>
    </location>
</feature>
<dbReference type="GO" id="GO:0015129">
    <property type="term" value="F:lactate transmembrane transporter activity"/>
    <property type="evidence" value="ECO:0007669"/>
    <property type="project" value="UniProtKB-UniRule"/>
</dbReference>
<dbReference type="Pfam" id="PF02652">
    <property type="entry name" value="Lactate_perm"/>
    <property type="match status" value="1"/>
</dbReference>
<feature type="transmembrane region" description="Helical" evidence="8">
    <location>
        <begin position="447"/>
        <end position="467"/>
    </location>
</feature>
<keyword evidence="7 8" id="KW-0472">Membrane</keyword>
<keyword evidence="3 8" id="KW-0813">Transport</keyword>
<feature type="transmembrane region" description="Helical" evidence="8">
    <location>
        <begin position="195"/>
        <end position="217"/>
    </location>
</feature>
<evidence type="ECO:0000256" key="2">
    <source>
        <dbReference type="ARBA" id="ARBA00010100"/>
    </source>
</evidence>
<reference evidence="9 10" key="1">
    <citation type="journal article" date="2021" name="Microorganisms">
        <title>Bacterial Dimethylsulfoniopropionate Biosynthesis in the East China Sea.</title>
        <authorList>
            <person name="Liu J."/>
            <person name="Zhang Y."/>
            <person name="Liu J."/>
            <person name="Zhong H."/>
            <person name="Williams B.T."/>
            <person name="Zheng Y."/>
            <person name="Curson A.R.J."/>
            <person name="Sun C."/>
            <person name="Sun H."/>
            <person name="Song D."/>
            <person name="Wagner Mackenzie B."/>
            <person name="Bermejo Martinez A."/>
            <person name="Todd J.D."/>
            <person name="Zhang X.H."/>
        </authorList>
    </citation>
    <scope>NUCLEOTIDE SEQUENCE [LARGE SCALE GENOMIC DNA]</scope>
    <source>
        <strain evidence="9 10">ESS08</strain>
    </source>
</reference>
<comment type="caution">
    <text evidence="8">Lacks conserved residue(s) required for the propagation of feature annotation.</text>
</comment>
<dbReference type="AlphaFoldDB" id="A0A944CI70"/>
<comment type="similarity">
    <text evidence="2 8">Belongs to the lactate permease family.</text>
</comment>
<feature type="transmembrane region" description="Helical" evidence="8">
    <location>
        <begin position="363"/>
        <end position="382"/>
    </location>
</feature>